<sequence length="103" mass="11888">PYDFTLVSGDDTPLFNLSHGHFRVRGSLSDVSSTCRTHRRHQRIGIRTHLTRIQTSAVRGPSAVWVCVVLRRRTDPFPVNTIPDSLPHFPKFKPEERERERVS</sequence>
<evidence type="ECO:0000313" key="1">
    <source>
        <dbReference type="EMBL" id="SBR00011.1"/>
    </source>
</evidence>
<feature type="non-terminal residue" evidence="1">
    <location>
        <position position="103"/>
    </location>
</feature>
<dbReference type="EMBL" id="HAED01013566">
    <property type="protein sequence ID" value="SBR00011.1"/>
    <property type="molecule type" value="Transcribed_RNA"/>
</dbReference>
<gene>
    <name evidence="1" type="primary">FAM135B</name>
</gene>
<proteinExistence type="predicted"/>
<feature type="non-terminal residue" evidence="1">
    <location>
        <position position="1"/>
    </location>
</feature>
<organism evidence="1">
    <name type="scientific">Nothobranchius kuhntae</name>
    <name type="common">Beira killifish</name>
    <dbReference type="NCBI Taxonomy" id="321403"/>
    <lineage>
        <taxon>Eukaryota</taxon>
        <taxon>Metazoa</taxon>
        <taxon>Chordata</taxon>
        <taxon>Craniata</taxon>
        <taxon>Vertebrata</taxon>
        <taxon>Euteleostomi</taxon>
        <taxon>Actinopterygii</taxon>
        <taxon>Neopterygii</taxon>
        <taxon>Teleostei</taxon>
        <taxon>Neoteleostei</taxon>
        <taxon>Acanthomorphata</taxon>
        <taxon>Ovalentaria</taxon>
        <taxon>Atherinomorphae</taxon>
        <taxon>Cyprinodontiformes</taxon>
        <taxon>Nothobranchiidae</taxon>
        <taxon>Nothobranchius</taxon>
    </lineage>
</organism>
<protein>
    <submittedName>
        <fullName evidence="1">Family with sequence similarity 135, member B</fullName>
    </submittedName>
</protein>
<reference evidence="1" key="1">
    <citation type="submission" date="2016-05" db="EMBL/GenBank/DDBJ databases">
        <authorList>
            <person name="Lavstsen T."/>
            <person name="Jespersen J.S."/>
        </authorList>
    </citation>
    <scope>NUCLEOTIDE SEQUENCE</scope>
    <source>
        <tissue evidence="1">Brain</tissue>
    </source>
</reference>
<accession>A0A1A8IRP4</accession>
<dbReference type="AlphaFoldDB" id="A0A1A8IRP4"/>
<reference evidence="1" key="2">
    <citation type="submission" date="2016-06" db="EMBL/GenBank/DDBJ databases">
        <title>The genome of a short-lived fish provides insights into sex chromosome evolution and the genetic control of aging.</title>
        <authorList>
            <person name="Reichwald K."/>
            <person name="Felder M."/>
            <person name="Petzold A."/>
            <person name="Koch P."/>
            <person name="Groth M."/>
            <person name="Platzer M."/>
        </authorList>
    </citation>
    <scope>NUCLEOTIDE SEQUENCE</scope>
    <source>
        <tissue evidence="1">Brain</tissue>
    </source>
</reference>
<name>A0A1A8IRP4_NOTKU</name>